<keyword evidence="1" id="KW-0479">Metal-binding</keyword>
<gene>
    <name evidence="2" type="ORF">A7A09_006750</name>
</gene>
<evidence type="ECO:0000256" key="1">
    <source>
        <dbReference type="PIRSR" id="PIRSR605493-1"/>
    </source>
</evidence>
<dbReference type="SUPFAM" id="SSF89562">
    <property type="entry name" value="RraA-like"/>
    <property type="match status" value="1"/>
</dbReference>
<proteinExistence type="predicted"/>
<dbReference type="PANTHER" id="PTHR33254:SF16">
    <property type="entry name" value="BLR3842 PROTEIN"/>
    <property type="match status" value="1"/>
</dbReference>
<dbReference type="GO" id="GO:0046872">
    <property type="term" value="F:metal ion binding"/>
    <property type="evidence" value="ECO:0007669"/>
    <property type="project" value="UniProtKB-KW"/>
</dbReference>
<dbReference type="AlphaFoldDB" id="A0A3R7Q3I0"/>
<dbReference type="RefSeq" id="WP_106690642.1">
    <property type="nucleotide sequence ID" value="NZ_PXNQ02000003.1"/>
</dbReference>
<dbReference type="Proteomes" id="UP000238137">
    <property type="component" value="Unassembled WGS sequence"/>
</dbReference>
<dbReference type="InterPro" id="IPR005493">
    <property type="entry name" value="RraA/RraA-like"/>
</dbReference>
<keyword evidence="3" id="KW-1185">Reference proteome</keyword>
<reference evidence="2" key="1">
    <citation type="submission" date="2018-05" db="EMBL/GenBank/DDBJ databases">
        <title>Reclassification of Methylarcula marina and Methylarcula terricola as Paracoccus methylarcula sp.nov., comb.nov. and Paracoccus terricola comb.nov.</title>
        <authorList>
            <person name="Shmareva M.N."/>
            <person name="Doronina N.V."/>
            <person name="Vasilenko O.V."/>
            <person name="Tarlachkov S.V."/>
            <person name="Trotsenko Y.A."/>
        </authorList>
    </citation>
    <scope>NUCLEOTIDE SEQUENCE [LARGE SCALE GENOMIC DNA]</scope>
    <source>
        <strain evidence="2">VKM B-2159</strain>
    </source>
</reference>
<evidence type="ECO:0000313" key="2">
    <source>
        <dbReference type="EMBL" id="RNF35293.1"/>
    </source>
</evidence>
<dbReference type="OrthoDB" id="9812532at2"/>
<evidence type="ECO:0000313" key="3">
    <source>
        <dbReference type="Proteomes" id="UP000238137"/>
    </source>
</evidence>
<comment type="caution">
    <text evidence="2">The sequence shown here is derived from an EMBL/GenBank/DDBJ whole genome shotgun (WGS) entry which is preliminary data.</text>
</comment>
<accession>A0A3R7Q3I0</accession>
<comment type="cofactor">
    <cofactor evidence="1">
        <name>Mg(2+)</name>
        <dbReference type="ChEBI" id="CHEBI:18420"/>
    </cofactor>
</comment>
<feature type="binding site" evidence="1">
    <location>
        <begin position="96"/>
        <end position="99"/>
    </location>
    <ligand>
        <name>substrate</name>
    </ligand>
</feature>
<protein>
    <submittedName>
        <fullName evidence="2">RraA family protein</fullName>
    </submittedName>
</protein>
<dbReference type="CDD" id="cd16841">
    <property type="entry name" value="RraA_family"/>
    <property type="match status" value="1"/>
</dbReference>
<dbReference type="Gene3D" id="3.50.30.40">
    <property type="entry name" value="Ribonuclease E inhibitor RraA/RraA-like"/>
    <property type="match status" value="1"/>
</dbReference>
<dbReference type="PANTHER" id="PTHR33254">
    <property type="entry name" value="4-HYDROXY-4-METHYL-2-OXOGLUTARATE ALDOLASE 3-RELATED"/>
    <property type="match status" value="1"/>
</dbReference>
<organism evidence="2 3">
    <name type="scientific">Paracoccus methylarcula</name>
    <dbReference type="NCBI Taxonomy" id="72022"/>
    <lineage>
        <taxon>Bacteria</taxon>
        <taxon>Pseudomonadati</taxon>
        <taxon>Pseudomonadota</taxon>
        <taxon>Alphaproteobacteria</taxon>
        <taxon>Rhodobacterales</taxon>
        <taxon>Paracoccaceae</taxon>
        <taxon>Paracoccus</taxon>
    </lineage>
</organism>
<dbReference type="InterPro" id="IPR036704">
    <property type="entry name" value="RraA/RraA-like_sf"/>
</dbReference>
<keyword evidence="1" id="KW-0460">Magnesium</keyword>
<name>A0A3R7Q3I0_9RHOB</name>
<feature type="binding site" evidence="1">
    <location>
        <position position="119"/>
    </location>
    <ligand>
        <name>Mg(2+)</name>
        <dbReference type="ChEBI" id="CHEBI:18420"/>
    </ligand>
</feature>
<dbReference type="EMBL" id="PXNQ02000003">
    <property type="protein sequence ID" value="RNF35293.1"/>
    <property type="molecule type" value="Genomic_DNA"/>
</dbReference>
<dbReference type="Pfam" id="PF03737">
    <property type="entry name" value="RraA-like"/>
    <property type="match status" value="1"/>
</dbReference>
<sequence>MSRYRIDPLPEPADPALLSRLEQVETATLGHVRLTGFADRRIQAIAPDQPCRAGLAVTLALPAMCSTLMHYAVSHLRPGDMLVVDRLGDDRHACLGGAVARAAKLAGAVGVVIDGPVTDMQEILDEGLPVWSRGVSSQTTRRLGLGGMFNRPVSCGNVPVLPGDIVLADASGVMFLPADEASAEAEAAIARQGRVARTMDRLQTGERLGAITGVVDEIERALLAERSK</sequence>